<dbReference type="Gene3D" id="3.30.70.270">
    <property type="match status" value="1"/>
</dbReference>
<dbReference type="CDD" id="cd01948">
    <property type="entry name" value="EAL"/>
    <property type="match status" value="1"/>
</dbReference>
<dbReference type="SMART" id="SM00052">
    <property type="entry name" value="EAL"/>
    <property type="match status" value="1"/>
</dbReference>
<dbReference type="SMART" id="SM00267">
    <property type="entry name" value="GGDEF"/>
    <property type="match status" value="1"/>
</dbReference>
<dbReference type="PANTHER" id="PTHR33121">
    <property type="entry name" value="CYCLIC DI-GMP PHOSPHODIESTERASE PDEF"/>
    <property type="match status" value="1"/>
</dbReference>
<dbReference type="InterPro" id="IPR043128">
    <property type="entry name" value="Rev_trsase/Diguanyl_cyclase"/>
</dbReference>
<dbReference type="PANTHER" id="PTHR33121:SF71">
    <property type="entry name" value="OXYGEN SENSOR PROTEIN DOSP"/>
    <property type="match status" value="1"/>
</dbReference>
<dbReference type="Pfam" id="PF00990">
    <property type="entry name" value="GGDEF"/>
    <property type="match status" value="1"/>
</dbReference>
<dbReference type="InterPro" id="IPR050706">
    <property type="entry name" value="Cyclic-di-GMP_PDE-like"/>
</dbReference>
<proteinExistence type="predicted"/>
<dbReference type="GO" id="GO:0071111">
    <property type="term" value="F:cyclic-guanylate-specific phosphodiesterase activity"/>
    <property type="evidence" value="ECO:0007669"/>
    <property type="project" value="InterPro"/>
</dbReference>
<keyword evidence="1" id="KW-0812">Transmembrane</keyword>
<name>A0A3B0VCF9_9ZZZZ</name>
<dbReference type="InterPro" id="IPR035919">
    <property type="entry name" value="EAL_sf"/>
</dbReference>
<accession>A0A3B0VCF9</accession>
<feature type="domain" description="EAL" evidence="2">
    <location>
        <begin position="279"/>
        <end position="533"/>
    </location>
</feature>
<dbReference type="InterPro" id="IPR029787">
    <property type="entry name" value="Nucleotide_cyclase"/>
</dbReference>
<protein>
    <submittedName>
        <fullName evidence="4">Diguanylate cyclase/phosphodiesterase (GGDEF &amp; EAL domains) with PAS/PAC sensor(S)</fullName>
    </submittedName>
</protein>
<dbReference type="FunFam" id="3.30.70.270:FF:000001">
    <property type="entry name" value="Diguanylate cyclase domain protein"/>
    <property type="match status" value="1"/>
</dbReference>
<gene>
    <name evidence="4" type="ORF">MNBD_DELTA04-1090</name>
</gene>
<keyword evidence="1" id="KW-0472">Membrane</keyword>
<evidence type="ECO:0000313" key="4">
    <source>
        <dbReference type="EMBL" id="VAW36582.1"/>
    </source>
</evidence>
<sequence length="558" mass="62366">MAIKLVTIILVSIGTICLSIAILPTKQICGLERKHRFAWRCLGTLILLFLVGYLYYGSLLLFRPARIHDLLISIIMVAGGIFVILVARLSLQTLKGIKKIADRERHRALHDELTELPNRSLLYERIEQAMREAQRDETTIAIMLMDLNRFKEINDTLGHFYGDYLLQMIAPRMRECIRQADTIARFGGDEFAVVLPGVELEQVINIAEKIARAMEEPFHIEGNSLSIDVSIGIALYPRHGTDSDTLLQHADIALYAAKKTSGDFYSIYNAKLDDHSIKRLMFTVELREALKKKQLVLHYQPKYSLISRQVCGVEALVRWPRSDGKGLTAPADFIPIAEKTGLIRLLTYQVLEKAFAQSAEWKKRDIFLPMSINLSTKVLHDLDLPGHVKTLLEKWEIDPGTITLEITESSMVADPVLAFKTITALGELGVHISIDDFGTGYSSLALLKRLPGCELKIDKSLVIDMTENENDLTIVQASIDLARSMNLQVVAEGVETREALDKLTELHCEMAQGFYLSPPLPAAEVLAKIAELNTGPHPAETADNRGAIADLRLPQPTI</sequence>
<feature type="transmembrane region" description="Helical" evidence="1">
    <location>
        <begin position="70"/>
        <end position="91"/>
    </location>
</feature>
<dbReference type="AlphaFoldDB" id="A0A3B0VCF9"/>
<feature type="transmembrane region" description="Helical" evidence="1">
    <location>
        <begin position="6"/>
        <end position="25"/>
    </location>
</feature>
<evidence type="ECO:0000259" key="3">
    <source>
        <dbReference type="PROSITE" id="PS50887"/>
    </source>
</evidence>
<dbReference type="EMBL" id="UOEY01000025">
    <property type="protein sequence ID" value="VAW36582.1"/>
    <property type="molecule type" value="Genomic_DNA"/>
</dbReference>
<dbReference type="NCBIfam" id="TIGR00254">
    <property type="entry name" value="GGDEF"/>
    <property type="match status" value="1"/>
</dbReference>
<organism evidence="4">
    <name type="scientific">hydrothermal vent metagenome</name>
    <dbReference type="NCBI Taxonomy" id="652676"/>
    <lineage>
        <taxon>unclassified sequences</taxon>
        <taxon>metagenomes</taxon>
        <taxon>ecological metagenomes</taxon>
    </lineage>
</organism>
<feature type="transmembrane region" description="Helical" evidence="1">
    <location>
        <begin position="37"/>
        <end position="58"/>
    </location>
</feature>
<dbReference type="PROSITE" id="PS50887">
    <property type="entry name" value="GGDEF"/>
    <property type="match status" value="1"/>
</dbReference>
<dbReference type="SUPFAM" id="SSF141868">
    <property type="entry name" value="EAL domain-like"/>
    <property type="match status" value="1"/>
</dbReference>
<dbReference type="Gene3D" id="3.20.20.450">
    <property type="entry name" value="EAL domain"/>
    <property type="match status" value="1"/>
</dbReference>
<dbReference type="PROSITE" id="PS50883">
    <property type="entry name" value="EAL"/>
    <property type="match status" value="1"/>
</dbReference>
<evidence type="ECO:0000256" key="1">
    <source>
        <dbReference type="SAM" id="Phobius"/>
    </source>
</evidence>
<evidence type="ECO:0000259" key="2">
    <source>
        <dbReference type="PROSITE" id="PS50883"/>
    </source>
</evidence>
<dbReference type="Pfam" id="PF00563">
    <property type="entry name" value="EAL"/>
    <property type="match status" value="1"/>
</dbReference>
<dbReference type="InterPro" id="IPR000160">
    <property type="entry name" value="GGDEF_dom"/>
</dbReference>
<dbReference type="InterPro" id="IPR001633">
    <property type="entry name" value="EAL_dom"/>
</dbReference>
<dbReference type="CDD" id="cd01949">
    <property type="entry name" value="GGDEF"/>
    <property type="match status" value="1"/>
</dbReference>
<dbReference type="SUPFAM" id="SSF55073">
    <property type="entry name" value="Nucleotide cyclase"/>
    <property type="match status" value="1"/>
</dbReference>
<reference evidence="4" key="1">
    <citation type="submission" date="2018-06" db="EMBL/GenBank/DDBJ databases">
        <authorList>
            <person name="Zhirakovskaya E."/>
        </authorList>
    </citation>
    <scope>NUCLEOTIDE SEQUENCE</scope>
</reference>
<feature type="domain" description="GGDEF" evidence="3">
    <location>
        <begin position="138"/>
        <end position="270"/>
    </location>
</feature>
<keyword evidence="1" id="KW-1133">Transmembrane helix</keyword>